<evidence type="ECO:0000256" key="4">
    <source>
        <dbReference type="SAM" id="MobiDB-lite"/>
    </source>
</evidence>
<dbReference type="SMART" id="SM00292">
    <property type="entry name" value="BRCT"/>
    <property type="match status" value="2"/>
</dbReference>
<dbReference type="PANTHER" id="PTHR23196:SF1">
    <property type="entry name" value="PAX-INTERACTING PROTEIN 1"/>
    <property type="match status" value="1"/>
</dbReference>
<evidence type="ECO:0000259" key="5">
    <source>
        <dbReference type="PROSITE" id="PS50172"/>
    </source>
</evidence>
<dbReference type="GO" id="GO:0006974">
    <property type="term" value="P:DNA damage response"/>
    <property type="evidence" value="ECO:0007669"/>
    <property type="project" value="UniProtKB-KW"/>
</dbReference>
<dbReference type="EMBL" id="ML996154">
    <property type="protein sequence ID" value="KAF2733926.1"/>
    <property type="molecule type" value="Genomic_DNA"/>
</dbReference>
<feature type="compositionally biased region" description="Polar residues" evidence="4">
    <location>
        <begin position="206"/>
        <end position="216"/>
    </location>
</feature>
<feature type="compositionally biased region" description="Polar residues" evidence="4">
    <location>
        <begin position="163"/>
        <end position="175"/>
    </location>
</feature>
<proteinExistence type="predicted"/>
<sequence length="580" mass="63743">MWILVRRNAGLELSRHSLSDGPNYLVTDTSNEATSFVCTNDDNDEVRAAGRIDLLNNAAKLEALGEDILVQPAPSSQTAGSQTPKHGPYKLKKRGSPPSEILFLREADTIILLDCYFALRFIWDPTEVQVRSSVAVEPVEQQQQQQEHAEEETEDEEDRENTMVATMQPKPSSRGTPLASAAHSEVVQETPAAGRVADPMDMDPSIDTTHPEFSTAHSRKKVEEEEDSNATGETSTLGQTVSQNNSSTACPKSSEEEDNDDEEEQSTPASTTPQKKGRVKTIAAKTASPEPVRRGRPKKTPRTLKRASPAEINEDGEEQEHATRSAKRLKRNDSSPELGTPTTRASQNSSLGLLAVSNPGVAFSNSSITDDSNFMKFLRTHGGTKVTDIKKGACHILCVRSSGLLRKSTKLLACVALGIPIVTDKWLQDSARSGKFLALDPYMPDVPDQEEEWSFSMQKIWNTKQDALFEGKTIYFSPQLKKLYSPFSEVETVCKAAGARRIVSKPAKEVKEKEKDDLVILALDEGDVDMAALTERGFTCFSKDFLTLSILRGDVDLDSPEFKIGHVASQPKKRGRPKKG</sequence>
<dbReference type="Proteomes" id="UP000799444">
    <property type="component" value="Unassembled WGS sequence"/>
</dbReference>
<feature type="compositionally biased region" description="Polar residues" evidence="4">
    <location>
        <begin position="73"/>
        <end position="84"/>
    </location>
</feature>
<dbReference type="Gene3D" id="3.40.50.10190">
    <property type="entry name" value="BRCT domain"/>
    <property type="match status" value="2"/>
</dbReference>
<dbReference type="InterPro" id="IPR001357">
    <property type="entry name" value="BRCT_dom"/>
</dbReference>
<feature type="compositionally biased region" description="Acidic residues" evidence="4">
    <location>
        <begin position="149"/>
        <end position="159"/>
    </location>
</feature>
<keyword evidence="7" id="KW-1185">Reference proteome</keyword>
<evidence type="ECO:0000256" key="2">
    <source>
        <dbReference type="ARBA" id="ARBA00022763"/>
    </source>
</evidence>
<feature type="compositionally biased region" description="Polar residues" evidence="4">
    <location>
        <begin position="335"/>
        <end position="351"/>
    </location>
</feature>
<feature type="region of interest" description="Disordered" evidence="4">
    <location>
        <begin position="72"/>
        <end position="95"/>
    </location>
</feature>
<feature type="region of interest" description="Disordered" evidence="4">
    <location>
        <begin position="138"/>
        <end position="351"/>
    </location>
</feature>
<dbReference type="GO" id="GO:0005634">
    <property type="term" value="C:nucleus"/>
    <property type="evidence" value="ECO:0007669"/>
    <property type="project" value="UniProtKB-SubCell"/>
</dbReference>
<dbReference type="Pfam" id="PF00533">
    <property type="entry name" value="BRCT"/>
    <property type="match status" value="1"/>
</dbReference>
<evidence type="ECO:0000256" key="1">
    <source>
        <dbReference type="ARBA" id="ARBA00004123"/>
    </source>
</evidence>
<dbReference type="InterPro" id="IPR051579">
    <property type="entry name" value="DDR_Transcriptional_Reg"/>
</dbReference>
<feature type="compositionally biased region" description="Basic residues" evidence="4">
    <location>
        <begin position="294"/>
        <end position="305"/>
    </location>
</feature>
<keyword evidence="3" id="KW-0539">Nucleus</keyword>
<accession>A0A9P4QZU0</accession>
<feature type="compositionally biased region" description="Polar residues" evidence="4">
    <location>
        <begin position="229"/>
        <end position="251"/>
    </location>
</feature>
<gene>
    <name evidence="6" type="ORF">EJ04DRAFT_577241</name>
</gene>
<feature type="domain" description="BRCT" evidence="5">
    <location>
        <begin position="358"/>
        <end position="444"/>
    </location>
</feature>
<organism evidence="6 7">
    <name type="scientific">Polyplosphaeria fusca</name>
    <dbReference type="NCBI Taxonomy" id="682080"/>
    <lineage>
        <taxon>Eukaryota</taxon>
        <taxon>Fungi</taxon>
        <taxon>Dikarya</taxon>
        <taxon>Ascomycota</taxon>
        <taxon>Pezizomycotina</taxon>
        <taxon>Dothideomycetes</taxon>
        <taxon>Pleosporomycetidae</taxon>
        <taxon>Pleosporales</taxon>
        <taxon>Tetraplosphaeriaceae</taxon>
        <taxon>Polyplosphaeria</taxon>
    </lineage>
</organism>
<feature type="compositionally biased region" description="Acidic residues" evidence="4">
    <location>
        <begin position="255"/>
        <end position="265"/>
    </location>
</feature>
<dbReference type="InterPro" id="IPR036420">
    <property type="entry name" value="BRCT_dom_sf"/>
</dbReference>
<protein>
    <recommendedName>
        <fullName evidence="5">BRCT domain-containing protein</fullName>
    </recommendedName>
</protein>
<evidence type="ECO:0000313" key="6">
    <source>
        <dbReference type="EMBL" id="KAF2733926.1"/>
    </source>
</evidence>
<dbReference type="PANTHER" id="PTHR23196">
    <property type="entry name" value="PAX TRANSCRIPTION ACTIVATION DOMAIN INTERACTING PROTEIN"/>
    <property type="match status" value="1"/>
</dbReference>
<comment type="caution">
    <text evidence="6">The sequence shown here is derived from an EMBL/GenBank/DDBJ whole genome shotgun (WGS) entry which is preliminary data.</text>
</comment>
<comment type="subcellular location">
    <subcellularLocation>
        <location evidence="1">Nucleus</location>
    </subcellularLocation>
</comment>
<name>A0A9P4QZU0_9PLEO</name>
<dbReference type="SUPFAM" id="SSF52113">
    <property type="entry name" value="BRCT domain"/>
    <property type="match status" value="1"/>
</dbReference>
<dbReference type="PROSITE" id="PS50172">
    <property type="entry name" value="BRCT"/>
    <property type="match status" value="1"/>
</dbReference>
<keyword evidence="2" id="KW-0227">DNA damage</keyword>
<evidence type="ECO:0000313" key="7">
    <source>
        <dbReference type="Proteomes" id="UP000799444"/>
    </source>
</evidence>
<dbReference type="CDD" id="cd17744">
    <property type="entry name" value="BRCT_MDC1_rpt1"/>
    <property type="match status" value="1"/>
</dbReference>
<reference evidence="6" key="1">
    <citation type="journal article" date="2020" name="Stud. Mycol.">
        <title>101 Dothideomycetes genomes: a test case for predicting lifestyles and emergence of pathogens.</title>
        <authorList>
            <person name="Haridas S."/>
            <person name="Albert R."/>
            <person name="Binder M."/>
            <person name="Bloem J."/>
            <person name="Labutti K."/>
            <person name="Salamov A."/>
            <person name="Andreopoulos B."/>
            <person name="Baker S."/>
            <person name="Barry K."/>
            <person name="Bills G."/>
            <person name="Bluhm B."/>
            <person name="Cannon C."/>
            <person name="Castanera R."/>
            <person name="Culley D."/>
            <person name="Daum C."/>
            <person name="Ezra D."/>
            <person name="Gonzalez J."/>
            <person name="Henrissat B."/>
            <person name="Kuo A."/>
            <person name="Liang C."/>
            <person name="Lipzen A."/>
            <person name="Lutzoni F."/>
            <person name="Magnuson J."/>
            <person name="Mondo S."/>
            <person name="Nolan M."/>
            <person name="Ohm R."/>
            <person name="Pangilinan J."/>
            <person name="Park H.-J."/>
            <person name="Ramirez L."/>
            <person name="Alfaro M."/>
            <person name="Sun H."/>
            <person name="Tritt A."/>
            <person name="Yoshinaga Y."/>
            <person name="Zwiers L.-H."/>
            <person name="Turgeon B."/>
            <person name="Goodwin S."/>
            <person name="Spatafora J."/>
            <person name="Crous P."/>
            <person name="Grigoriev I."/>
        </authorList>
    </citation>
    <scope>NUCLEOTIDE SEQUENCE</scope>
    <source>
        <strain evidence="6">CBS 125425</strain>
    </source>
</reference>
<evidence type="ECO:0000256" key="3">
    <source>
        <dbReference type="ARBA" id="ARBA00023242"/>
    </source>
</evidence>
<dbReference type="AlphaFoldDB" id="A0A9P4QZU0"/>
<dbReference type="OrthoDB" id="342264at2759"/>